<proteinExistence type="predicted"/>
<dbReference type="InterPro" id="IPR013324">
    <property type="entry name" value="RNA_pol_sigma_r3/r4-like"/>
</dbReference>
<dbReference type="Pfam" id="PF08281">
    <property type="entry name" value="Sigma70_r4_2"/>
    <property type="match status" value="1"/>
</dbReference>
<reference evidence="2 3" key="1">
    <citation type="submission" date="2020-07" db="EMBL/GenBank/DDBJ databases">
        <title>Organ Donor 1.</title>
        <authorList>
            <person name="Marsh A.J."/>
            <person name="Azcarate-Peril M.A."/>
        </authorList>
    </citation>
    <scope>NUCLEOTIDE SEQUENCE [LARGE SCALE GENOMIC DNA]</scope>
    <source>
        <strain evidence="2 3">AMC0717</strain>
    </source>
</reference>
<dbReference type="Proteomes" id="UP000586254">
    <property type="component" value="Unassembled WGS sequence"/>
</dbReference>
<name>A0A853JIU1_9FIRM</name>
<dbReference type="GO" id="GO:0003677">
    <property type="term" value="F:DNA binding"/>
    <property type="evidence" value="ECO:0007669"/>
    <property type="project" value="InterPro"/>
</dbReference>
<dbReference type="AlphaFoldDB" id="A0A853JIU1"/>
<dbReference type="GO" id="GO:0016987">
    <property type="term" value="F:sigma factor activity"/>
    <property type="evidence" value="ECO:0007669"/>
    <property type="project" value="InterPro"/>
</dbReference>
<dbReference type="Gene3D" id="1.10.10.10">
    <property type="entry name" value="Winged helix-like DNA-binding domain superfamily/Winged helix DNA-binding domain"/>
    <property type="match status" value="1"/>
</dbReference>
<evidence type="ECO:0000259" key="1">
    <source>
        <dbReference type="Pfam" id="PF08281"/>
    </source>
</evidence>
<dbReference type="SUPFAM" id="SSF88659">
    <property type="entry name" value="Sigma3 and sigma4 domains of RNA polymerase sigma factors"/>
    <property type="match status" value="1"/>
</dbReference>
<protein>
    <submittedName>
        <fullName evidence="2">Sigma-70 family RNA polymerase sigma factor</fullName>
    </submittedName>
</protein>
<dbReference type="InterPro" id="IPR036388">
    <property type="entry name" value="WH-like_DNA-bd_sf"/>
</dbReference>
<dbReference type="RefSeq" id="WP_180492930.1">
    <property type="nucleotide sequence ID" value="NZ_JACCKS010000003.1"/>
</dbReference>
<evidence type="ECO:0000313" key="2">
    <source>
        <dbReference type="EMBL" id="NZA37191.1"/>
    </source>
</evidence>
<sequence length="141" mass="16780">MKSPSDYERRIVAMVDSFTKTVARNFSRNLKRATANEEKHYSDEPIDYFLENLSHEDRYPSDYFVLYADELSCVVHSETLYKALCSLPEKQRNVLLFDFWYAFTDVEIAKRMEVTTRTVYNLRRRAFQAIRTFYEQGSSEP</sequence>
<comment type="caution">
    <text evidence="2">The sequence shown here is derived from an EMBL/GenBank/DDBJ whole genome shotgun (WGS) entry which is preliminary data.</text>
</comment>
<dbReference type="EMBL" id="JACCKS010000003">
    <property type="protein sequence ID" value="NZA37191.1"/>
    <property type="molecule type" value="Genomic_DNA"/>
</dbReference>
<accession>A0A853JIU1</accession>
<dbReference type="GO" id="GO:0006352">
    <property type="term" value="P:DNA-templated transcription initiation"/>
    <property type="evidence" value="ECO:0007669"/>
    <property type="project" value="InterPro"/>
</dbReference>
<dbReference type="InterPro" id="IPR013249">
    <property type="entry name" value="RNA_pol_sigma70_r4_t2"/>
</dbReference>
<organism evidence="2 3">
    <name type="scientific">Eubacterium callanderi</name>
    <dbReference type="NCBI Taxonomy" id="53442"/>
    <lineage>
        <taxon>Bacteria</taxon>
        <taxon>Bacillati</taxon>
        <taxon>Bacillota</taxon>
        <taxon>Clostridia</taxon>
        <taxon>Eubacteriales</taxon>
        <taxon>Eubacteriaceae</taxon>
        <taxon>Eubacterium</taxon>
    </lineage>
</organism>
<gene>
    <name evidence="2" type="ORF">H0N91_03300</name>
</gene>
<evidence type="ECO:0000313" key="3">
    <source>
        <dbReference type="Proteomes" id="UP000586254"/>
    </source>
</evidence>
<feature type="domain" description="RNA polymerase sigma factor 70 region 4 type 2" evidence="1">
    <location>
        <begin position="78"/>
        <end position="129"/>
    </location>
</feature>